<dbReference type="Proteomes" id="UP000507470">
    <property type="component" value="Unassembled WGS sequence"/>
</dbReference>
<proteinExistence type="predicted"/>
<reference evidence="1 2" key="1">
    <citation type="submission" date="2020-06" db="EMBL/GenBank/DDBJ databases">
        <authorList>
            <person name="Li R."/>
            <person name="Bekaert M."/>
        </authorList>
    </citation>
    <scope>NUCLEOTIDE SEQUENCE [LARGE SCALE GENOMIC DNA]</scope>
    <source>
        <strain evidence="2">wild</strain>
    </source>
</reference>
<evidence type="ECO:0000313" key="2">
    <source>
        <dbReference type="Proteomes" id="UP000507470"/>
    </source>
</evidence>
<accession>A0A6J8A209</accession>
<dbReference type="EMBL" id="CACVKT020000542">
    <property type="protein sequence ID" value="CAC5360022.1"/>
    <property type="molecule type" value="Genomic_DNA"/>
</dbReference>
<protein>
    <submittedName>
        <fullName evidence="1">Uncharacterized protein</fullName>
    </submittedName>
</protein>
<gene>
    <name evidence="1" type="ORF">MCOR_2655</name>
</gene>
<dbReference type="OrthoDB" id="10281137at2759"/>
<organism evidence="1 2">
    <name type="scientific">Mytilus coruscus</name>
    <name type="common">Sea mussel</name>
    <dbReference type="NCBI Taxonomy" id="42192"/>
    <lineage>
        <taxon>Eukaryota</taxon>
        <taxon>Metazoa</taxon>
        <taxon>Spiralia</taxon>
        <taxon>Lophotrochozoa</taxon>
        <taxon>Mollusca</taxon>
        <taxon>Bivalvia</taxon>
        <taxon>Autobranchia</taxon>
        <taxon>Pteriomorphia</taxon>
        <taxon>Mytilida</taxon>
        <taxon>Mytiloidea</taxon>
        <taxon>Mytilidae</taxon>
        <taxon>Mytilinae</taxon>
        <taxon>Mytilus</taxon>
    </lineage>
</organism>
<evidence type="ECO:0000313" key="1">
    <source>
        <dbReference type="EMBL" id="CAC5360022.1"/>
    </source>
</evidence>
<name>A0A6J8A209_MYTCO</name>
<keyword evidence="2" id="KW-1185">Reference proteome</keyword>
<sequence>MARDINRYFPGHFIGDEELIEARKNLKKHLCRNMRQISQSLDNLNHIGSFSYYGHSNNKNGQYPSLINPVIPLGHVQSCVQKVLHCREYNFCNSTESLPRFHSQFYDLEPKIVKKTALKGFDEMIFDEKMNRKRRNGLGINIVTHKPIHVSNIRYIQCSKNYYK</sequence>
<dbReference type="AlphaFoldDB" id="A0A6J8A209"/>